<evidence type="ECO:0000256" key="2">
    <source>
        <dbReference type="ARBA" id="ARBA00005382"/>
    </source>
</evidence>
<dbReference type="GO" id="GO:0016020">
    <property type="term" value="C:membrane"/>
    <property type="evidence" value="ECO:0007669"/>
    <property type="project" value="GOC"/>
</dbReference>
<organism evidence="9 10">
    <name type="scientific">Meloidogyne incognita</name>
    <name type="common">Southern root-knot nematode worm</name>
    <name type="synonym">Oxyuris incognita</name>
    <dbReference type="NCBI Taxonomy" id="6306"/>
    <lineage>
        <taxon>Eukaryota</taxon>
        <taxon>Metazoa</taxon>
        <taxon>Ecdysozoa</taxon>
        <taxon>Nematoda</taxon>
        <taxon>Chromadorea</taxon>
        <taxon>Rhabditida</taxon>
        <taxon>Tylenchina</taxon>
        <taxon>Tylenchomorpha</taxon>
        <taxon>Tylenchoidea</taxon>
        <taxon>Meloidogynidae</taxon>
        <taxon>Meloidogyninae</taxon>
        <taxon>Meloidogyne</taxon>
        <taxon>Meloidogyne incognita group</taxon>
    </lineage>
</organism>
<dbReference type="Pfam" id="PF02055">
    <property type="entry name" value="Glyco_hydro_30"/>
    <property type="match status" value="1"/>
</dbReference>
<dbReference type="WBParaSite" id="Minc3s07607g41316">
    <property type="protein sequence ID" value="Minc3s07607g41316"/>
    <property type="gene ID" value="Minc3s07607g41316"/>
</dbReference>
<dbReference type="Gene3D" id="3.20.20.80">
    <property type="entry name" value="Glycosidases"/>
    <property type="match status" value="1"/>
</dbReference>
<dbReference type="PANTHER" id="PTHR11069:SF23">
    <property type="entry name" value="LYSOSOMAL ACID GLUCOSYLCERAMIDASE"/>
    <property type="match status" value="1"/>
</dbReference>
<comment type="catalytic activity">
    <reaction evidence="1">
        <text>a beta-D-glucosyl-(1&lt;-&gt;1')-N-acylsphing-4-enine + H2O = an N-acylsphing-4-enine + D-glucose</text>
        <dbReference type="Rhea" id="RHEA:13269"/>
        <dbReference type="ChEBI" id="CHEBI:4167"/>
        <dbReference type="ChEBI" id="CHEBI:15377"/>
        <dbReference type="ChEBI" id="CHEBI:22801"/>
        <dbReference type="ChEBI" id="CHEBI:52639"/>
        <dbReference type="EC" id="3.2.1.45"/>
    </reaction>
    <physiologicalReaction direction="left-to-right" evidence="1">
        <dbReference type="Rhea" id="RHEA:13270"/>
    </physiologicalReaction>
</comment>
<reference evidence="10" key="1">
    <citation type="submission" date="2022-11" db="UniProtKB">
        <authorList>
            <consortium name="WormBaseParasite"/>
        </authorList>
    </citation>
    <scope>IDENTIFICATION</scope>
</reference>
<feature type="domain" description="Glycosyl hydrolase family 30 TIM-barrel" evidence="7">
    <location>
        <begin position="10"/>
        <end position="138"/>
    </location>
</feature>
<dbReference type="InterPro" id="IPR001139">
    <property type="entry name" value="Glyco_hydro_30"/>
</dbReference>
<evidence type="ECO:0000256" key="1">
    <source>
        <dbReference type="ARBA" id="ARBA00001013"/>
    </source>
</evidence>
<evidence type="ECO:0000313" key="10">
    <source>
        <dbReference type="WBParaSite" id="Minc3s07607g41316"/>
    </source>
</evidence>
<dbReference type="GO" id="GO:0006680">
    <property type="term" value="P:glucosylceramide catabolic process"/>
    <property type="evidence" value="ECO:0007669"/>
    <property type="project" value="TreeGrafter"/>
</dbReference>
<name>A0A914NNE2_MELIC</name>
<dbReference type="SUPFAM" id="SSF51445">
    <property type="entry name" value="(Trans)glycosidases"/>
    <property type="match status" value="1"/>
</dbReference>
<keyword evidence="6" id="KW-0443">Lipid metabolism</keyword>
<evidence type="ECO:0000256" key="6">
    <source>
        <dbReference type="RuleBase" id="RU361188"/>
    </source>
</evidence>
<keyword evidence="4" id="KW-0732">Signal</keyword>
<feature type="domain" description="Glycosyl hydrolase family 30 beta sandwich" evidence="8">
    <location>
        <begin position="141"/>
        <end position="212"/>
    </location>
</feature>
<protein>
    <recommendedName>
        <fullName evidence="3 6">Glucosylceramidase</fullName>
        <ecNumber evidence="3 6">3.2.1.45</ecNumber>
    </recommendedName>
</protein>
<evidence type="ECO:0000259" key="8">
    <source>
        <dbReference type="Pfam" id="PF17189"/>
    </source>
</evidence>
<dbReference type="AlphaFoldDB" id="A0A914NNE2"/>
<dbReference type="Proteomes" id="UP000887563">
    <property type="component" value="Unplaced"/>
</dbReference>
<dbReference type="InterPro" id="IPR033452">
    <property type="entry name" value="GH30_C"/>
</dbReference>
<evidence type="ECO:0000256" key="5">
    <source>
        <dbReference type="ARBA" id="ARBA00022801"/>
    </source>
</evidence>
<sequence>MWGFCEFNFNEVEIKNPIDGIGIHWYVLDKIEDQSKIHELYKDKFIISTEACTGFDINADFGPRIGNWTRGWMYGHDILNNLRNWAIGWIDWNICLNMEGGPNWVNNIVDAPILVDGKKDEFYKQPMFYFIGHFSKFIPPGSVRINSSLFNNLSNYSINLLNKIDHVAFVTPRGDKIIVLINPNEEIIELNVKDIVEDREMKIELEPNSIMTAIWN</sequence>
<dbReference type="EC" id="3.2.1.45" evidence="3 6"/>
<keyword evidence="5 6" id="KW-0378">Hydrolase</keyword>
<keyword evidence="6" id="KW-0746">Sphingolipid metabolism</keyword>
<dbReference type="InterPro" id="IPR013780">
    <property type="entry name" value="Glyco_hydro_b"/>
</dbReference>
<evidence type="ECO:0000259" key="7">
    <source>
        <dbReference type="Pfam" id="PF02055"/>
    </source>
</evidence>
<evidence type="ECO:0000256" key="3">
    <source>
        <dbReference type="ARBA" id="ARBA00012658"/>
    </source>
</evidence>
<evidence type="ECO:0000313" key="9">
    <source>
        <dbReference type="Proteomes" id="UP000887563"/>
    </source>
</evidence>
<dbReference type="GO" id="GO:0004348">
    <property type="term" value="F:glucosylceramidase activity"/>
    <property type="evidence" value="ECO:0007669"/>
    <property type="project" value="UniProtKB-EC"/>
</dbReference>
<dbReference type="PANTHER" id="PTHR11069">
    <property type="entry name" value="GLUCOSYLCERAMIDASE"/>
    <property type="match status" value="1"/>
</dbReference>
<keyword evidence="9" id="KW-1185">Reference proteome</keyword>
<proteinExistence type="inferred from homology"/>
<keyword evidence="6" id="KW-0326">Glycosidase</keyword>
<evidence type="ECO:0000256" key="4">
    <source>
        <dbReference type="ARBA" id="ARBA00022729"/>
    </source>
</evidence>
<dbReference type="Pfam" id="PF17189">
    <property type="entry name" value="Glyco_hydro_30C"/>
    <property type="match status" value="1"/>
</dbReference>
<dbReference type="Gene3D" id="2.60.40.1180">
    <property type="entry name" value="Golgi alpha-mannosidase II"/>
    <property type="match status" value="1"/>
</dbReference>
<dbReference type="InterPro" id="IPR033453">
    <property type="entry name" value="Glyco_hydro_30_TIM-barrel"/>
</dbReference>
<accession>A0A914NNE2</accession>
<comment type="similarity">
    <text evidence="2 6">Belongs to the glycosyl hydrolase 30 family.</text>
</comment>
<dbReference type="InterPro" id="IPR017853">
    <property type="entry name" value="GH"/>
</dbReference>